<dbReference type="GO" id="GO:0005975">
    <property type="term" value="P:carbohydrate metabolic process"/>
    <property type="evidence" value="ECO:0007669"/>
    <property type="project" value="UniProtKB-UniRule"/>
</dbReference>
<feature type="binding site" evidence="4">
    <location>
        <begin position="14"/>
        <end position="15"/>
    </location>
    <ligand>
        <name>NADP(+)</name>
        <dbReference type="ChEBI" id="CHEBI:58349"/>
    </ligand>
</feature>
<evidence type="ECO:0000256" key="4">
    <source>
        <dbReference type="HAMAP-Rule" id="MF_01601"/>
    </source>
</evidence>
<feature type="binding site" evidence="4">
    <location>
        <begin position="205"/>
        <end position="208"/>
    </location>
    <ligand>
        <name>substrate</name>
    </ligand>
</feature>
<feature type="binding site" evidence="4">
    <location>
        <position position="57"/>
    </location>
    <ligand>
        <name>NADP(+)</name>
        <dbReference type="ChEBI" id="CHEBI:58349"/>
    </ligand>
</feature>
<comment type="similarity">
    <text evidence="4">Belongs to the NAD(P)-dependent epimerase/dehydratase family. HldD subfamily.</text>
</comment>
<dbReference type="NCBIfam" id="TIGR02197">
    <property type="entry name" value="heptose_epim"/>
    <property type="match status" value="1"/>
</dbReference>
<feature type="binding site" evidence="4">
    <location>
        <position position="191"/>
    </location>
    <ligand>
        <name>substrate</name>
    </ligand>
</feature>
<organism evidence="6 7">
    <name type="scientific">Caldimicrobium thiodismutans</name>
    <dbReference type="NCBI Taxonomy" id="1653476"/>
    <lineage>
        <taxon>Bacteria</taxon>
        <taxon>Pseudomonadati</taxon>
        <taxon>Thermodesulfobacteriota</taxon>
        <taxon>Thermodesulfobacteria</taxon>
        <taxon>Thermodesulfobacteriales</taxon>
        <taxon>Thermodesulfobacteriaceae</taxon>
        <taxon>Caldimicrobium</taxon>
    </lineage>
</organism>
<feature type="binding site" evidence="4">
    <location>
        <position position="219"/>
    </location>
    <ligand>
        <name>substrate</name>
    </ligand>
</feature>
<comment type="catalytic activity">
    <reaction evidence="4">
        <text>ADP-D-glycero-beta-D-manno-heptose = ADP-L-glycero-beta-D-manno-heptose</text>
        <dbReference type="Rhea" id="RHEA:17577"/>
        <dbReference type="ChEBI" id="CHEBI:59967"/>
        <dbReference type="ChEBI" id="CHEBI:61506"/>
        <dbReference type="EC" id="5.1.3.20"/>
    </reaction>
</comment>
<evidence type="ECO:0000259" key="5">
    <source>
        <dbReference type="Pfam" id="PF01370"/>
    </source>
</evidence>
<feature type="binding site" evidence="4">
    <location>
        <position position="42"/>
    </location>
    <ligand>
        <name>NADP(+)</name>
        <dbReference type="ChEBI" id="CHEBI:58349"/>
    </ligand>
</feature>
<dbReference type="EMBL" id="PNIE01000070">
    <property type="protein sequence ID" value="PMP62054.1"/>
    <property type="molecule type" value="Genomic_DNA"/>
</dbReference>
<keyword evidence="2 4" id="KW-0413">Isomerase</keyword>
<comment type="caution">
    <text evidence="6">The sequence shown here is derived from an EMBL/GenBank/DDBJ whole genome shotgun (WGS) entry which is preliminary data.</text>
</comment>
<dbReference type="InterPro" id="IPR036291">
    <property type="entry name" value="NAD(P)-bd_dom_sf"/>
</dbReference>
<feature type="binding site" evidence="4">
    <location>
        <begin position="35"/>
        <end position="36"/>
    </location>
    <ligand>
        <name>NADP(+)</name>
        <dbReference type="ChEBI" id="CHEBI:58349"/>
    </ligand>
</feature>
<dbReference type="EC" id="5.1.3.20" evidence="4"/>
<dbReference type="Proteomes" id="UP000235731">
    <property type="component" value="Unassembled WGS sequence"/>
</dbReference>
<comment type="subunit">
    <text evidence="4">Homopentamer.</text>
</comment>
<dbReference type="PANTHER" id="PTHR43103:SF3">
    <property type="entry name" value="ADP-L-GLYCERO-D-MANNO-HEPTOSE-6-EPIMERASE"/>
    <property type="match status" value="1"/>
</dbReference>
<feature type="binding site" evidence="4">
    <location>
        <position position="173"/>
    </location>
    <ligand>
        <name>substrate</name>
    </ligand>
</feature>
<dbReference type="PANTHER" id="PTHR43103">
    <property type="entry name" value="NUCLEOSIDE-DIPHOSPHATE-SUGAR EPIMERASE"/>
    <property type="match status" value="1"/>
</dbReference>
<dbReference type="Gene3D" id="3.90.25.10">
    <property type="entry name" value="UDP-galactose 4-epimerase, domain 1"/>
    <property type="match status" value="1"/>
</dbReference>
<sequence length="327" mass="37817">MSKGRIVVTGGAGFIGANVVSALNERGEEKILIVDHLSEGLKWKNLVGLKFEDYLDRDDFLRLIEEEKLGNIRAIIHLGACSDTTVRDLQFLYKNNYQYSQKICLFALKNNFRFIYASSAATYGDGSFGFKDDEGLLFKLRPLNPYGFFKHLFDLWAYQKGFLKFVVGLKYFNVFGDKEFHKGEMRSVALKAYEQIKREGKVRLFKSYHPDYEDGGQLRDFIYVKDAVEVTLFFLDHPEINGLFNVGTGKARSFKDLVTAVFHALGLKPNIEYIEMPEPLRKQYQYFTQADLTKLRKAGYNKPFRELEEAVKEYVNFLEKESSYFLG</sequence>
<comment type="function">
    <text evidence="4">Catalyzes the interconversion between ADP-D-glycero-beta-D-manno-heptose and ADP-L-glycero-beta-D-manno-heptose via an epimerization at carbon 6 of the heptose.</text>
</comment>
<evidence type="ECO:0000256" key="2">
    <source>
        <dbReference type="ARBA" id="ARBA00023235"/>
    </source>
</evidence>
<feature type="binding site" evidence="4">
    <location>
        <position position="184"/>
    </location>
    <ligand>
        <name>substrate</name>
    </ligand>
</feature>
<dbReference type="Pfam" id="PF01370">
    <property type="entry name" value="Epimerase"/>
    <property type="match status" value="1"/>
</dbReference>
<dbReference type="InterPro" id="IPR001509">
    <property type="entry name" value="Epimerase_deHydtase"/>
</dbReference>
<comment type="cofactor">
    <cofactor evidence="4">
        <name>NADP(+)</name>
        <dbReference type="ChEBI" id="CHEBI:58349"/>
    </cofactor>
    <text evidence="4">Binds 1 NADP(+) per subunit.</text>
</comment>
<keyword evidence="1 4" id="KW-0521">NADP</keyword>
<dbReference type="SUPFAM" id="SSF51735">
    <property type="entry name" value="NAD(P)-binding Rossmann-fold domains"/>
    <property type="match status" value="1"/>
</dbReference>
<feature type="binding site" evidence="4">
    <location>
        <position position="182"/>
    </location>
    <ligand>
        <name>NADP(+)</name>
        <dbReference type="ChEBI" id="CHEBI:58349"/>
    </ligand>
</feature>
<feature type="binding site" evidence="4">
    <location>
        <position position="95"/>
    </location>
    <ligand>
        <name>NADP(+)</name>
        <dbReference type="ChEBI" id="CHEBI:58349"/>
    </ligand>
</feature>
<reference evidence="6 7" key="1">
    <citation type="submission" date="2018-01" db="EMBL/GenBank/DDBJ databases">
        <title>Metagenomic assembled genomes from two thermal pools in the Uzon Caldera, Kamchatka, Russia.</title>
        <authorList>
            <person name="Wilkins L."/>
            <person name="Ettinger C."/>
        </authorList>
    </citation>
    <scope>NUCLEOTIDE SEQUENCE [LARGE SCALE GENOMIC DNA]</scope>
    <source>
        <strain evidence="6">ZAV-15</strain>
    </source>
</reference>
<dbReference type="AlphaFoldDB" id="A0A2N7PIQ1"/>
<feature type="active site" description="Proton acceptor" evidence="4">
    <location>
        <position position="146"/>
    </location>
</feature>
<dbReference type="GO" id="GO:0097171">
    <property type="term" value="P:ADP-L-glycero-beta-D-manno-heptose biosynthetic process"/>
    <property type="evidence" value="ECO:0007669"/>
    <property type="project" value="UniProtKB-UniPathway"/>
</dbReference>
<feature type="binding site" evidence="4">
    <location>
        <position position="284"/>
    </location>
    <ligand>
        <name>substrate</name>
    </ligand>
</feature>
<comment type="pathway">
    <text evidence="4">Nucleotide-sugar biosynthesis; ADP-L-glycero-beta-D-manno-heptose biosynthesis; ADP-L-glycero-beta-D-manno-heptose from D-glycero-beta-D-manno-heptose 7-phosphate: step 4/4.</text>
</comment>
<dbReference type="Gene3D" id="3.40.50.720">
    <property type="entry name" value="NAD(P)-binding Rossmann-like Domain"/>
    <property type="match status" value="1"/>
</dbReference>
<dbReference type="HAMAP" id="MF_01601">
    <property type="entry name" value="Heptose_epimerase"/>
    <property type="match status" value="1"/>
</dbReference>
<dbReference type="UniPathway" id="UPA00356">
    <property type="reaction ID" value="UER00440"/>
</dbReference>
<gene>
    <name evidence="6" type="primary">rfaD</name>
    <name evidence="4" type="synonym">hldD</name>
    <name evidence="6" type="ORF">C0197_05070</name>
</gene>
<comment type="domain">
    <text evidence="4">Contains a large N-terminal NADP-binding domain, and a smaller C-terminal substrate-binding domain.</text>
</comment>
<protein>
    <recommendedName>
        <fullName evidence="4">ADP-L-glycero-D-manno-heptose-6-epimerase</fullName>
        <ecNumber evidence="4">5.1.3.20</ecNumber>
    </recommendedName>
    <alternativeName>
        <fullName evidence="4">ADP-L-glycero-beta-D-manno-heptose-6-epimerase</fullName>
        <shortName evidence="4">ADP-glyceromanno-heptose 6-epimerase</shortName>
        <shortName evidence="4">ADP-hep 6-epimerase</shortName>
        <shortName evidence="4">AGME</shortName>
    </alternativeName>
</protein>
<feature type="binding site" evidence="4">
    <location>
        <position position="150"/>
    </location>
    <ligand>
        <name>NADP(+)</name>
        <dbReference type="ChEBI" id="CHEBI:58349"/>
    </ligand>
</feature>
<feature type="active site" description="Proton acceptor" evidence="4">
    <location>
        <position position="182"/>
    </location>
</feature>
<feature type="domain" description="NAD-dependent epimerase/dehydratase" evidence="5">
    <location>
        <begin position="6"/>
        <end position="247"/>
    </location>
</feature>
<evidence type="ECO:0000256" key="1">
    <source>
        <dbReference type="ARBA" id="ARBA00022857"/>
    </source>
</evidence>
<dbReference type="InterPro" id="IPR011912">
    <property type="entry name" value="Heptose_epim"/>
</dbReference>
<accession>A0A2N7PIQ1</accession>
<proteinExistence type="inferred from homology"/>
<dbReference type="GO" id="GO:0008712">
    <property type="term" value="F:ADP-glyceromanno-heptose 6-epimerase activity"/>
    <property type="evidence" value="ECO:0007669"/>
    <property type="project" value="UniProtKB-UniRule"/>
</dbReference>
<evidence type="ECO:0000313" key="7">
    <source>
        <dbReference type="Proteomes" id="UP000235731"/>
    </source>
</evidence>
<dbReference type="CDD" id="cd05248">
    <property type="entry name" value="ADP_GME_SDR_e"/>
    <property type="match status" value="1"/>
</dbReference>
<dbReference type="GO" id="GO:0050661">
    <property type="term" value="F:NADP binding"/>
    <property type="evidence" value="ECO:0007669"/>
    <property type="project" value="InterPro"/>
</dbReference>
<evidence type="ECO:0000256" key="3">
    <source>
        <dbReference type="ARBA" id="ARBA00023277"/>
    </source>
</evidence>
<feature type="binding site" evidence="4">
    <location>
        <begin position="78"/>
        <end position="82"/>
    </location>
    <ligand>
        <name>NADP(+)</name>
        <dbReference type="ChEBI" id="CHEBI:58349"/>
    </ligand>
</feature>
<feature type="binding site" evidence="4">
    <location>
        <position position="174"/>
    </location>
    <ligand>
        <name>NADP(+)</name>
        <dbReference type="ChEBI" id="CHEBI:58349"/>
    </ligand>
</feature>
<evidence type="ECO:0000313" key="6">
    <source>
        <dbReference type="EMBL" id="PMP62054.1"/>
    </source>
</evidence>
<keyword evidence="3 4" id="KW-0119">Carbohydrate metabolism</keyword>
<name>A0A2N7PIQ1_9BACT</name>